<comment type="caution">
    <text evidence="3">The sequence shown here is derived from an EMBL/GenBank/DDBJ whole genome shotgun (WGS) entry which is preliminary data.</text>
</comment>
<feature type="transmembrane region" description="Helical" evidence="1">
    <location>
        <begin position="120"/>
        <end position="138"/>
    </location>
</feature>
<organism evidence="3 4">
    <name type="scientific">Tenacibaculum pelagium</name>
    <dbReference type="NCBI Taxonomy" id="2759527"/>
    <lineage>
        <taxon>Bacteria</taxon>
        <taxon>Pseudomonadati</taxon>
        <taxon>Bacteroidota</taxon>
        <taxon>Flavobacteriia</taxon>
        <taxon>Flavobacteriales</taxon>
        <taxon>Flavobacteriaceae</taxon>
        <taxon>Tenacibaculum</taxon>
    </lineage>
</organism>
<keyword evidence="4" id="KW-1185">Reference proteome</keyword>
<keyword evidence="3" id="KW-0482">Metalloprotease</keyword>
<evidence type="ECO:0000259" key="2">
    <source>
        <dbReference type="Pfam" id="PF02517"/>
    </source>
</evidence>
<dbReference type="GO" id="GO:0004175">
    <property type="term" value="F:endopeptidase activity"/>
    <property type="evidence" value="ECO:0007669"/>
    <property type="project" value="UniProtKB-ARBA"/>
</dbReference>
<dbReference type="GO" id="GO:0008237">
    <property type="term" value="F:metallopeptidase activity"/>
    <property type="evidence" value="ECO:0007669"/>
    <property type="project" value="UniProtKB-KW"/>
</dbReference>
<keyword evidence="1" id="KW-0472">Membrane</keyword>
<proteinExistence type="predicted"/>
<dbReference type="AlphaFoldDB" id="A0A839ASS9"/>
<protein>
    <submittedName>
        <fullName evidence="3">CPBP family intramembrane metalloprotease</fullName>
    </submittedName>
</protein>
<accession>A0A839ASS9</accession>
<dbReference type="RefSeq" id="WP_182125849.1">
    <property type="nucleotide sequence ID" value="NZ_JACGLS010000008.1"/>
</dbReference>
<gene>
    <name evidence="3" type="ORF">H3Z83_12600</name>
</gene>
<dbReference type="Pfam" id="PF02517">
    <property type="entry name" value="Rce1-like"/>
    <property type="match status" value="1"/>
</dbReference>
<keyword evidence="1" id="KW-1133">Transmembrane helix</keyword>
<feature type="transmembrane region" description="Helical" evidence="1">
    <location>
        <begin position="83"/>
        <end position="108"/>
    </location>
</feature>
<reference evidence="3 4" key="1">
    <citation type="submission" date="2020-07" db="EMBL/GenBank/DDBJ databases">
        <title>Bacterium isolated from marine sediment.</title>
        <authorList>
            <person name="Shang D."/>
            <person name="Du Z.-J."/>
        </authorList>
    </citation>
    <scope>NUCLEOTIDE SEQUENCE [LARGE SCALE GENOMIC DNA]</scope>
    <source>
        <strain evidence="3 4">S7007</strain>
    </source>
</reference>
<feature type="transmembrane region" description="Helical" evidence="1">
    <location>
        <begin position="181"/>
        <end position="199"/>
    </location>
</feature>
<feature type="domain" description="CAAX prenyl protease 2/Lysostaphin resistance protein A-like" evidence="2">
    <location>
        <begin position="125"/>
        <end position="216"/>
    </location>
</feature>
<keyword evidence="3" id="KW-0378">Hydrolase</keyword>
<feature type="transmembrane region" description="Helical" evidence="1">
    <location>
        <begin position="158"/>
        <end position="175"/>
    </location>
</feature>
<keyword evidence="3" id="KW-0645">Protease</keyword>
<feature type="transmembrane region" description="Helical" evidence="1">
    <location>
        <begin position="47"/>
        <end position="63"/>
    </location>
</feature>
<dbReference type="EMBL" id="JACGLS010000008">
    <property type="protein sequence ID" value="MBA6157349.1"/>
    <property type="molecule type" value="Genomic_DNA"/>
</dbReference>
<name>A0A839ASS9_9FLAO</name>
<dbReference type="GO" id="GO:0080120">
    <property type="term" value="P:CAAX-box protein maturation"/>
    <property type="evidence" value="ECO:0007669"/>
    <property type="project" value="UniProtKB-ARBA"/>
</dbReference>
<dbReference type="InterPro" id="IPR003675">
    <property type="entry name" value="Rce1/LyrA-like_dom"/>
</dbReference>
<dbReference type="PANTHER" id="PTHR39430:SF1">
    <property type="entry name" value="PROTEASE"/>
    <property type="match status" value="1"/>
</dbReference>
<feature type="transmembrane region" description="Helical" evidence="1">
    <location>
        <begin position="242"/>
        <end position="261"/>
    </location>
</feature>
<evidence type="ECO:0000313" key="4">
    <source>
        <dbReference type="Proteomes" id="UP000563906"/>
    </source>
</evidence>
<dbReference type="PANTHER" id="PTHR39430">
    <property type="entry name" value="MEMBRANE-ASSOCIATED PROTEASE-RELATED"/>
    <property type="match status" value="1"/>
</dbReference>
<dbReference type="Proteomes" id="UP000563906">
    <property type="component" value="Unassembled WGS sequence"/>
</dbReference>
<feature type="transmembrane region" description="Helical" evidence="1">
    <location>
        <begin position="12"/>
        <end position="35"/>
    </location>
</feature>
<keyword evidence="1" id="KW-0812">Transmembrane</keyword>
<feature type="transmembrane region" description="Helical" evidence="1">
    <location>
        <begin position="211"/>
        <end position="236"/>
    </location>
</feature>
<sequence length="276" mass="32367">MKQKNKITFRIFGVITLEALIGLLVFYTFLILITFCNENNLTLYKNILWILFPLFIYYLVVYSNKKINKLEVSDFGFRTKKNIFNIGLGITLGFLVMCSILLSFKFFTEGNFRFILIEKSLIYSIIGVLLTSFAIACWEEFFFRGLLFITLLKNKVNFHISAIISSLIFSFSHYYDITHSVWFIGLFFMGYLLCYLYRYTGSIWSVVGFHFIWDFLVFVIGDQTVDAVLIDIPFIAGYEQQLYIIMTIILGVTLIVFELSIRKTNRLISQLNQTYY</sequence>
<evidence type="ECO:0000256" key="1">
    <source>
        <dbReference type="SAM" id="Phobius"/>
    </source>
</evidence>
<evidence type="ECO:0000313" key="3">
    <source>
        <dbReference type="EMBL" id="MBA6157349.1"/>
    </source>
</evidence>
<dbReference type="GO" id="GO:0006508">
    <property type="term" value="P:proteolysis"/>
    <property type="evidence" value="ECO:0007669"/>
    <property type="project" value="UniProtKB-KW"/>
</dbReference>